<evidence type="ECO:0000256" key="6">
    <source>
        <dbReference type="ARBA" id="ARBA00022801"/>
    </source>
</evidence>
<dbReference type="NCBIfam" id="TIGR00358">
    <property type="entry name" value="3_prime_RNase"/>
    <property type="match status" value="1"/>
</dbReference>
<evidence type="ECO:0000256" key="7">
    <source>
        <dbReference type="ARBA" id="ARBA00022839"/>
    </source>
</evidence>
<dbReference type="GO" id="GO:0008859">
    <property type="term" value="F:exoribonuclease II activity"/>
    <property type="evidence" value="ECO:0007669"/>
    <property type="project" value="UniProtKB-UniRule"/>
</dbReference>
<evidence type="ECO:0000313" key="12">
    <source>
        <dbReference type="EMBL" id="PQJ62710.1"/>
    </source>
</evidence>
<dbReference type="PANTHER" id="PTHR23355:SF37">
    <property type="entry name" value="EXORIBONUCLEASE 2"/>
    <property type="match status" value="1"/>
</dbReference>
<dbReference type="InterPro" id="IPR004476">
    <property type="entry name" value="RNase_II/RNase_R"/>
</dbReference>
<keyword evidence="4 9" id="KW-0963">Cytoplasm</keyword>
<dbReference type="InterPro" id="IPR001900">
    <property type="entry name" value="RNase_II/R"/>
</dbReference>
<dbReference type="Pfam" id="PF00575">
    <property type="entry name" value="S1"/>
    <property type="match status" value="1"/>
</dbReference>
<feature type="domain" description="S1 motif" evidence="11">
    <location>
        <begin position="566"/>
        <end position="649"/>
    </location>
</feature>
<dbReference type="InterPro" id="IPR012340">
    <property type="entry name" value="NA-bd_OB-fold"/>
</dbReference>
<evidence type="ECO:0000256" key="5">
    <source>
        <dbReference type="ARBA" id="ARBA00022722"/>
    </source>
</evidence>
<dbReference type="InterPro" id="IPR011129">
    <property type="entry name" value="CSD"/>
</dbReference>
<dbReference type="RefSeq" id="WP_105062491.1">
    <property type="nucleotide sequence ID" value="NZ_MSCJ01000003.1"/>
</dbReference>
<evidence type="ECO:0000256" key="8">
    <source>
        <dbReference type="ARBA" id="ARBA00022884"/>
    </source>
</evidence>
<dbReference type="SMART" id="SM00357">
    <property type="entry name" value="CSP"/>
    <property type="match status" value="1"/>
</dbReference>
<comment type="catalytic activity">
    <reaction evidence="1 9">
        <text>Exonucleolytic cleavage in the 3'- to 5'-direction to yield nucleoside 5'-phosphates.</text>
        <dbReference type="EC" id="3.1.13.1"/>
    </reaction>
</comment>
<dbReference type="AlphaFoldDB" id="A0A2S7VM08"/>
<organism evidence="12 13">
    <name type="scientific">Photobacterium angustum</name>
    <dbReference type="NCBI Taxonomy" id="661"/>
    <lineage>
        <taxon>Bacteria</taxon>
        <taxon>Pseudomonadati</taxon>
        <taxon>Pseudomonadota</taxon>
        <taxon>Gammaproteobacteria</taxon>
        <taxon>Vibrionales</taxon>
        <taxon>Vibrionaceae</taxon>
        <taxon>Photobacterium</taxon>
    </lineage>
</organism>
<dbReference type="PANTHER" id="PTHR23355">
    <property type="entry name" value="RIBONUCLEASE"/>
    <property type="match status" value="1"/>
</dbReference>
<evidence type="ECO:0000256" key="1">
    <source>
        <dbReference type="ARBA" id="ARBA00001849"/>
    </source>
</evidence>
<dbReference type="SMART" id="SM00955">
    <property type="entry name" value="RNB"/>
    <property type="match status" value="1"/>
</dbReference>
<reference evidence="12 13" key="1">
    <citation type="submission" date="2016-12" db="EMBL/GenBank/DDBJ databases">
        <title>Diversity of luminous bacteria.</title>
        <authorList>
            <person name="Yoshizawa S."/>
            <person name="Kogure K."/>
        </authorList>
    </citation>
    <scope>NUCLEOTIDE SEQUENCE [LARGE SCALE GENOMIC DNA]</scope>
    <source>
        <strain evidence="12 13">LC1-200</strain>
    </source>
</reference>
<dbReference type="InterPro" id="IPR011804">
    <property type="entry name" value="RNase_II"/>
</dbReference>
<evidence type="ECO:0000256" key="10">
    <source>
        <dbReference type="SAM" id="MobiDB-lite"/>
    </source>
</evidence>
<sequence length="674" mass="76650">MFQDNPLLAQLKKQIQETLPKKEGYIKATDRGFGFLETDNKESFFVPPLYMKNVMHGDRVMAVIRTEKEREVAEPQELIEQSMTRFIGRVKLIRDRLHVVPDHPQLKDAIKAKAVKGLNPETLKEGDWVVATLTRHPLTDKNKTFFCDIKEKITDSNDKIAPWWVTLARHELPNAEPAPQESWTMLDEALERQDLTDLPFITIDGESTKDMDDAIYTVANADGSFDITIAIADPTSYIAVGDKMDDEARERGFTIYLPGRNIPMLPRELSDELCSLIENEQRPTLCCRVTVDKDGVIQDNITFFAAWIKSQGRLSYDNVSDYLENGNCENWTPNAEIEQQVRALQAFADARTKWRKENAVVFPDRPDYRFELSEDNDVVAIHTDARRTANRMIEEAMITANICAGRALQEKFGTGVFNVHSGFNPEKLDAAMEFLTNAEAPFEKEQLLELNGFSALRRWLNTLDSTYLDNRLRKFQAYSEVANKPAPHYAMGLDVYATWTSPIRKYGDMINHRLLKALITGNEPSQTPDDNVGDEIALHRRRHRMAERDVSDWLYVRLLKDAVKNATVFNAEIFDINRAGMRVRLLENGAAAFIPSSLILDNKERISCSGELGIITIDGVKEYQLGDTFEVTLAEIRSTTRQLIAKPVKQFPAPEKPENTESAIAEENKEEVKA</sequence>
<dbReference type="EMBL" id="MSCJ01000003">
    <property type="protein sequence ID" value="PQJ62710.1"/>
    <property type="molecule type" value="Genomic_DNA"/>
</dbReference>
<dbReference type="Gene3D" id="2.40.50.640">
    <property type="match status" value="1"/>
</dbReference>
<dbReference type="Proteomes" id="UP000238730">
    <property type="component" value="Unassembled WGS sequence"/>
</dbReference>
<dbReference type="OrthoDB" id="9764149at2"/>
<dbReference type="PROSITE" id="PS50126">
    <property type="entry name" value="S1"/>
    <property type="match status" value="1"/>
</dbReference>
<dbReference type="NCBIfam" id="TIGR02062">
    <property type="entry name" value="RNase_B"/>
    <property type="match status" value="1"/>
</dbReference>
<dbReference type="PROSITE" id="PS01175">
    <property type="entry name" value="RIBONUCLEASE_II"/>
    <property type="match status" value="1"/>
</dbReference>
<name>A0A2S7VM08_PHOAN</name>
<dbReference type="Pfam" id="PF08206">
    <property type="entry name" value="OB_RNB"/>
    <property type="match status" value="1"/>
</dbReference>
<evidence type="ECO:0000313" key="13">
    <source>
        <dbReference type="Proteomes" id="UP000238730"/>
    </source>
</evidence>
<dbReference type="GO" id="GO:0005829">
    <property type="term" value="C:cytosol"/>
    <property type="evidence" value="ECO:0007669"/>
    <property type="project" value="TreeGrafter"/>
</dbReference>
<gene>
    <name evidence="9" type="primary">rnb</name>
    <name evidence="12" type="ORF">BTO08_21050</name>
</gene>
<comment type="subcellular location">
    <subcellularLocation>
        <location evidence="2 9">Cytoplasm</location>
    </subcellularLocation>
</comment>
<evidence type="ECO:0000256" key="9">
    <source>
        <dbReference type="HAMAP-Rule" id="MF_01036"/>
    </source>
</evidence>
<dbReference type="NCBIfam" id="NF003455">
    <property type="entry name" value="PRK05054.1"/>
    <property type="match status" value="1"/>
</dbReference>
<dbReference type="InterPro" id="IPR050180">
    <property type="entry name" value="RNR_Ribonuclease"/>
</dbReference>
<keyword evidence="6 9" id="KW-0378">Hydrolase</keyword>
<comment type="similarity">
    <text evidence="3 9">Belongs to the RNR ribonuclease family. RNase II subfamily.</text>
</comment>
<dbReference type="Pfam" id="PF00773">
    <property type="entry name" value="RNB"/>
    <property type="match status" value="1"/>
</dbReference>
<keyword evidence="5 9" id="KW-0540">Nuclease</keyword>
<dbReference type="GO" id="GO:0003723">
    <property type="term" value="F:RNA binding"/>
    <property type="evidence" value="ECO:0007669"/>
    <property type="project" value="UniProtKB-KW"/>
</dbReference>
<accession>A0A2S7VM08</accession>
<dbReference type="Gene3D" id="2.40.50.140">
    <property type="entry name" value="Nucleic acid-binding proteins"/>
    <property type="match status" value="2"/>
</dbReference>
<dbReference type="Pfam" id="PF17876">
    <property type="entry name" value="CSD2"/>
    <property type="match status" value="1"/>
</dbReference>
<comment type="function">
    <text evidence="9">Involved in mRNA degradation. Hydrolyzes single-stranded polyribonucleotides processively in the 3' to 5' direction.</text>
</comment>
<dbReference type="HAMAP" id="MF_01036">
    <property type="entry name" value="RNase_II"/>
    <property type="match status" value="1"/>
</dbReference>
<proteinExistence type="inferred from homology"/>
<dbReference type="SUPFAM" id="SSF50249">
    <property type="entry name" value="Nucleic acid-binding proteins"/>
    <property type="match status" value="4"/>
</dbReference>
<feature type="region of interest" description="Disordered" evidence="10">
    <location>
        <begin position="650"/>
        <end position="674"/>
    </location>
</feature>
<dbReference type="InterPro" id="IPR003029">
    <property type="entry name" value="S1_domain"/>
</dbReference>
<evidence type="ECO:0000256" key="4">
    <source>
        <dbReference type="ARBA" id="ARBA00022490"/>
    </source>
</evidence>
<evidence type="ECO:0000256" key="2">
    <source>
        <dbReference type="ARBA" id="ARBA00004496"/>
    </source>
</evidence>
<dbReference type="InterPro" id="IPR022966">
    <property type="entry name" value="RNase_II/R_CS"/>
</dbReference>
<dbReference type="EC" id="3.1.13.1" evidence="9"/>
<dbReference type="InterPro" id="IPR013223">
    <property type="entry name" value="RNase_B_OB_dom"/>
</dbReference>
<protein>
    <recommendedName>
        <fullName evidence="9">Exoribonuclease 2</fullName>
        <ecNumber evidence="9">3.1.13.1</ecNumber>
    </recommendedName>
    <alternativeName>
        <fullName evidence="9">Exoribonuclease II</fullName>
        <shortName evidence="9">RNase II</shortName>
        <shortName evidence="9">Ribonuclease II</shortName>
    </alternativeName>
</protein>
<keyword evidence="7 9" id="KW-0269">Exonuclease</keyword>
<evidence type="ECO:0000256" key="3">
    <source>
        <dbReference type="ARBA" id="ARBA00009925"/>
    </source>
</evidence>
<evidence type="ECO:0000259" key="11">
    <source>
        <dbReference type="PROSITE" id="PS50126"/>
    </source>
</evidence>
<dbReference type="InterPro" id="IPR040476">
    <property type="entry name" value="CSD2"/>
</dbReference>
<dbReference type="GO" id="GO:0006402">
    <property type="term" value="P:mRNA catabolic process"/>
    <property type="evidence" value="ECO:0007669"/>
    <property type="project" value="UniProtKB-UniRule"/>
</dbReference>
<keyword evidence="8 9" id="KW-0694">RNA-binding</keyword>
<comment type="caution">
    <text evidence="12">The sequence shown here is derived from an EMBL/GenBank/DDBJ whole genome shotgun (WGS) entry which is preliminary data.</text>
</comment>